<dbReference type="Proteomes" id="UP000515756">
    <property type="component" value="Chromosome"/>
</dbReference>
<evidence type="ECO:0000256" key="1">
    <source>
        <dbReference type="SAM" id="MobiDB-lite"/>
    </source>
</evidence>
<evidence type="ECO:0000256" key="2">
    <source>
        <dbReference type="SAM" id="Phobius"/>
    </source>
</evidence>
<keyword evidence="2" id="KW-0812">Transmembrane</keyword>
<keyword evidence="2" id="KW-0472">Membrane</keyword>
<name>A0A443XPP5_AERCA</name>
<evidence type="ECO:0000313" key="4">
    <source>
        <dbReference type="Proteomes" id="UP000515756"/>
    </source>
</evidence>
<dbReference type="EMBL" id="AP021927">
    <property type="protein sequence ID" value="BBQ30608.1"/>
    <property type="molecule type" value="Genomic_DNA"/>
</dbReference>
<feature type="compositionally biased region" description="Basic and acidic residues" evidence="1">
    <location>
        <begin position="59"/>
        <end position="68"/>
    </location>
</feature>
<organism evidence="3 4">
    <name type="scientific">Aeromonas caviae</name>
    <name type="common">Aeromonas punctata</name>
    <dbReference type="NCBI Taxonomy" id="648"/>
    <lineage>
        <taxon>Bacteria</taxon>
        <taxon>Pseudomonadati</taxon>
        <taxon>Pseudomonadota</taxon>
        <taxon>Gammaproteobacteria</taxon>
        <taxon>Aeromonadales</taxon>
        <taxon>Aeromonadaceae</taxon>
        <taxon>Aeromonas</taxon>
    </lineage>
</organism>
<dbReference type="AlphaFoldDB" id="A0A443XPP5"/>
<dbReference type="InterPro" id="IPR004714">
    <property type="entry name" value="Cyt_oxidase_maturation_cbb3"/>
</dbReference>
<evidence type="ECO:0000313" key="3">
    <source>
        <dbReference type="EMBL" id="BBQ30608.1"/>
    </source>
</evidence>
<feature type="transmembrane region" description="Helical" evidence="2">
    <location>
        <begin position="6"/>
        <end position="26"/>
    </location>
</feature>
<gene>
    <name evidence="3" type="primary">ccoS</name>
    <name evidence="3" type="ORF">WP2W18E01_21900</name>
</gene>
<proteinExistence type="predicted"/>
<sequence length="68" mass="7848">MNIIFVLIPIAILFVVIAGAVFFWAIRSEQFEDLDRQGSNILFDEEQRPLPPPEQQAEQESKPHDQQP</sequence>
<dbReference type="PANTHER" id="PTHR41532">
    <property type="entry name" value="FIXS PROTEIN"/>
    <property type="match status" value="1"/>
</dbReference>
<dbReference type="Pfam" id="PF03597">
    <property type="entry name" value="FixS"/>
    <property type="match status" value="1"/>
</dbReference>
<dbReference type="PANTHER" id="PTHR41532:SF1">
    <property type="entry name" value="FIXS PROTEIN"/>
    <property type="match status" value="1"/>
</dbReference>
<feature type="region of interest" description="Disordered" evidence="1">
    <location>
        <begin position="42"/>
        <end position="68"/>
    </location>
</feature>
<protein>
    <submittedName>
        <fullName evidence="3">Cytochrome oxidase maturation protein Cbb3</fullName>
    </submittedName>
</protein>
<reference evidence="3 4" key="1">
    <citation type="submission" date="2019-12" db="EMBL/GenBank/DDBJ databases">
        <title>complete genome sequences of Aeromonas caviae str. WP2-W18-ESBL-01 isolated from wastewater treatment plant effluent.</title>
        <authorList>
            <person name="Sekizuka T."/>
            <person name="Itokawa K."/>
            <person name="Yatsu K."/>
            <person name="Inamine Y."/>
            <person name="Kuroda M."/>
        </authorList>
    </citation>
    <scope>NUCLEOTIDE SEQUENCE [LARGE SCALE GENOMIC DNA]</scope>
    <source>
        <strain evidence="3 4">WP2-W18-ESBL-01</strain>
    </source>
</reference>
<dbReference type="RefSeq" id="WP_124243799.1">
    <property type="nucleotide sequence ID" value="NZ_AP021927.1"/>
</dbReference>
<accession>A0A443XPP5</accession>
<dbReference type="NCBIfam" id="TIGR00847">
    <property type="entry name" value="ccoS"/>
    <property type="match status" value="1"/>
</dbReference>
<keyword evidence="2" id="KW-1133">Transmembrane helix</keyword>